<keyword evidence="1" id="KW-0472">Membrane</keyword>
<dbReference type="AlphaFoldDB" id="A0A699TJA6"/>
<keyword evidence="1" id="KW-1133">Transmembrane helix</keyword>
<sequence length="101" mass="11109">MLVKGHTFPTNVKVRPVDEMALVSTTLFFLFKLGYDPLALESKFTPVEESTGVLETMFVEDVILTGVVPDRGICLVNLIFLSLFFGVTAISLVPKSLMQGQ</sequence>
<evidence type="ECO:0000313" key="2">
    <source>
        <dbReference type="EMBL" id="GFD09431.1"/>
    </source>
</evidence>
<evidence type="ECO:0000256" key="1">
    <source>
        <dbReference type="SAM" id="Phobius"/>
    </source>
</evidence>
<accession>A0A699TJA6</accession>
<comment type="caution">
    <text evidence="2">The sequence shown here is derived from an EMBL/GenBank/DDBJ whole genome shotgun (WGS) entry which is preliminary data.</text>
</comment>
<feature type="transmembrane region" description="Helical" evidence="1">
    <location>
        <begin position="75"/>
        <end position="93"/>
    </location>
</feature>
<reference evidence="2" key="1">
    <citation type="journal article" date="2019" name="Sci. Rep.">
        <title>Draft genome of Tanacetum cinerariifolium, the natural source of mosquito coil.</title>
        <authorList>
            <person name="Yamashiro T."/>
            <person name="Shiraishi A."/>
            <person name="Satake H."/>
            <person name="Nakayama K."/>
        </authorList>
    </citation>
    <scope>NUCLEOTIDE SEQUENCE</scope>
</reference>
<feature type="non-terminal residue" evidence="2">
    <location>
        <position position="101"/>
    </location>
</feature>
<gene>
    <name evidence="2" type="ORF">Tci_881400</name>
</gene>
<keyword evidence="1" id="KW-0812">Transmembrane</keyword>
<proteinExistence type="predicted"/>
<organism evidence="2">
    <name type="scientific">Tanacetum cinerariifolium</name>
    <name type="common">Dalmatian daisy</name>
    <name type="synonym">Chrysanthemum cinerariifolium</name>
    <dbReference type="NCBI Taxonomy" id="118510"/>
    <lineage>
        <taxon>Eukaryota</taxon>
        <taxon>Viridiplantae</taxon>
        <taxon>Streptophyta</taxon>
        <taxon>Embryophyta</taxon>
        <taxon>Tracheophyta</taxon>
        <taxon>Spermatophyta</taxon>
        <taxon>Magnoliopsida</taxon>
        <taxon>eudicotyledons</taxon>
        <taxon>Gunneridae</taxon>
        <taxon>Pentapetalae</taxon>
        <taxon>asterids</taxon>
        <taxon>campanulids</taxon>
        <taxon>Asterales</taxon>
        <taxon>Asteraceae</taxon>
        <taxon>Asteroideae</taxon>
        <taxon>Anthemideae</taxon>
        <taxon>Anthemidinae</taxon>
        <taxon>Tanacetum</taxon>
    </lineage>
</organism>
<protein>
    <submittedName>
        <fullName evidence="2">Uncharacterized protein</fullName>
    </submittedName>
</protein>
<dbReference type="EMBL" id="BKCJ011245491">
    <property type="protein sequence ID" value="GFD09431.1"/>
    <property type="molecule type" value="Genomic_DNA"/>
</dbReference>
<name>A0A699TJA6_TANCI</name>